<dbReference type="Gene3D" id="1.10.287.950">
    <property type="entry name" value="Methyl-accepting chemotaxis protein"/>
    <property type="match status" value="1"/>
</dbReference>
<dbReference type="GO" id="GO:0005886">
    <property type="term" value="C:plasma membrane"/>
    <property type="evidence" value="ECO:0007669"/>
    <property type="project" value="UniProtKB-SubCell"/>
</dbReference>
<protein>
    <submittedName>
        <fullName evidence="12">Chemotaxis protein</fullName>
    </submittedName>
</protein>
<evidence type="ECO:0000256" key="1">
    <source>
        <dbReference type="ARBA" id="ARBA00004651"/>
    </source>
</evidence>
<dbReference type="PROSITE" id="PS50111">
    <property type="entry name" value="CHEMOTAXIS_TRANSDUC_2"/>
    <property type="match status" value="1"/>
</dbReference>
<evidence type="ECO:0000256" key="5">
    <source>
        <dbReference type="ARBA" id="ARBA00023136"/>
    </source>
</evidence>
<evidence type="ECO:0000256" key="7">
    <source>
        <dbReference type="ARBA" id="ARBA00029447"/>
    </source>
</evidence>
<dbReference type="PANTHER" id="PTHR32089">
    <property type="entry name" value="METHYL-ACCEPTING CHEMOTAXIS PROTEIN MCPB"/>
    <property type="match status" value="1"/>
</dbReference>
<feature type="transmembrane region" description="Helical" evidence="9">
    <location>
        <begin position="6"/>
        <end position="28"/>
    </location>
</feature>
<keyword evidence="4 9" id="KW-1133">Transmembrane helix</keyword>
<keyword evidence="5 9" id="KW-0472">Membrane</keyword>
<evidence type="ECO:0000259" key="10">
    <source>
        <dbReference type="PROSITE" id="PS50111"/>
    </source>
</evidence>
<dbReference type="Gene3D" id="3.30.450.20">
    <property type="entry name" value="PAS domain"/>
    <property type="match status" value="1"/>
</dbReference>
<comment type="subcellular location">
    <subcellularLocation>
        <location evidence="1">Cell membrane</location>
        <topology evidence="1">Multi-pass membrane protein</topology>
    </subcellularLocation>
</comment>
<keyword evidence="2" id="KW-1003">Cell membrane</keyword>
<dbReference type="GO" id="GO:0007165">
    <property type="term" value="P:signal transduction"/>
    <property type="evidence" value="ECO:0007669"/>
    <property type="project" value="UniProtKB-KW"/>
</dbReference>
<evidence type="ECO:0000313" key="13">
    <source>
        <dbReference type="Proteomes" id="UP000030993"/>
    </source>
</evidence>
<evidence type="ECO:0000256" key="2">
    <source>
        <dbReference type="ARBA" id="ARBA00022475"/>
    </source>
</evidence>
<feature type="domain" description="HAMP" evidence="11">
    <location>
        <begin position="230"/>
        <end position="286"/>
    </location>
</feature>
<keyword evidence="3 9" id="KW-0812">Transmembrane</keyword>
<feature type="domain" description="Methyl-accepting transducer" evidence="10">
    <location>
        <begin position="305"/>
        <end position="541"/>
    </location>
</feature>
<dbReference type="EMBL" id="JSCE01000234">
    <property type="protein sequence ID" value="KHM49632.1"/>
    <property type="molecule type" value="Genomic_DNA"/>
</dbReference>
<feature type="transmembrane region" description="Helical" evidence="9">
    <location>
        <begin position="210"/>
        <end position="229"/>
    </location>
</feature>
<dbReference type="PANTHER" id="PTHR32089:SF112">
    <property type="entry name" value="LYSOZYME-LIKE PROTEIN-RELATED"/>
    <property type="match status" value="1"/>
</dbReference>
<dbReference type="STRING" id="82374.NZ47_12575"/>
<dbReference type="InterPro" id="IPR003660">
    <property type="entry name" value="HAMP_dom"/>
</dbReference>
<gene>
    <name evidence="12" type="ORF">NZ47_12575</name>
</gene>
<evidence type="ECO:0000256" key="4">
    <source>
        <dbReference type="ARBA" id="ARBA00022989"/>
    </source>
</evidence>
<dbReference type="InterPro" id="IPR004089">
    <property type="entry name" value="MCPsignal_dom"/>
</dbReference>
<dbReference type="SMART" id="SM00283">
    <property type="entry name" value="MA"/>
    <property type="match status" value="1"/>
</dbReference>
<evidence type="ECO:0000256" key="8">
    <source>
        <dbReference type="PROSITE-ProRule" id="PRU00284"/>
    </source>
</evidence>
<evidence type="ECO:0000259" key="11">
    <source>
        <dbReference type="PROSITE" id="PS50885"/>
    </source>
</evidence>
<dbReference type="InterPro" id="IPR033480">
    <property type="entry name" value="sCache_2"/>
</dbReference>
<dbReference type="CDD" id="cd11386">
    <property type="entry name" value="MCP_signal"/>
    <property type="match status" value="1"/>
</dbReference>
<proteinExistence type="inferred from homology"/>
<dbReference type="AlphaFoldDB" id="A0A0B2JUV4"/>
<accession>A0A0B2JUV4</accession>
<evidence type="ECO:0000313" key="12">
    <source>
        <dbReference type="EMBL" id="KHM49632.1"/>
    </source>
</evidence>
<keyword evidence="13" id="KW-1185">Reference proteome</keyword>
<comment type="similarity">
    <text evidence="7">Belongs to the methyl-accepting chemotaxis (MCP) protein family.</text>
</comment>
<organism evidence="12 13">
    <name type="scientific">Anaerovibrio lipolyticus</name>
    <dbReference type="NCBI Taxonomy" id="82374"/>
    <lineage>
        <taxon>Bacteria</taxon>
        <taxon>Bacillati</taxon>
        <taxon>Bacillota</taxon>
        <taxon>Negativicutes</taxon>
        <taxon>Selenomonadales</taxon>
        <taxon>Selenomonadaceae</taxon>
        <taxon>Anaerovibrio</taxon>
    </lineage>
</organism>
<dbReference type="Proteomes" id="UP000030993">
    <property type="component" value="Unassembled WGS sequence"/>
</dbReference>
<dbReference type="eggNOG" id="COG0840">
    <property type="taxonomic scope" value="Bacteria"/>
</dbReference>
<reference evidence="12 13" key="1">
    <citation type="journal article" date="2013" name="PLoS ONE">
        <title>Identification and characterization of three novel lipases belonging to families II and V from Anaerovibrio lipolyticus 5ST.</title>
        <authorList>
            <person name="Prive F."/>
            <person name="Kaderbhai N.N."/>
            <person name="Girdwood S."/>
            <person name="Worgan H.J."/>
            <person name="Pinloche E."/>
            <person name="Scollan N.D."/>
            <person name="Huws S.A."/>
            <person name="Newbold C.J."/>
        </authorList>
    </citation>
    <scope>NUCLEOTIDE SEQUENCE [LARGE SCALE GENOMIC DNA]</scope>
    <source>
        <strain evidence="12 13">5S</strain>
    </source>
</reference>
<dbReference type="Pfam" id="PF17200">
    <property type="entry name" value="sCache_2"/>
    <property type="match status" value="1"/>
</dbReference>
<dbReference type="PROSITE" id="PS50885">
    <property type="entry name" value="HAMP"/>
    <property type="match status" value="1"/>
</dbReference>
<dbReference type="Gene3D" id="6.10.340.10">
    <property type="match status" value="1"/>
</dbReference>
<dbReference type="SMART" id="SM01049">
    <property type="entry name" value="Cache_2"/>
    <property type="match status" value="1"/>
</dbReference>
<name>A0A0B2JUV4_9FIRM</name>
<evidence type="ECO:0000256" key="3">
    <source>
        <dbReference type="ARBA" id="ARBA00022692"/>
    </source>
</evidence>
<comment type="caution">
    <text evidence="12">The sequence shown here is derived from an EMBL/GenBank/DDBJ whole genome shotgun (WGS) entry which is preliminary data.</text>
</comment>
<keyword evidence="6 8" id="KW-0807">Transducer</keyword>
<dbReference type="Pfam" id="PF00015">
    <property type="entry name" value="MCPsignal"/>
    <property type="match status" value="1"/>
</dbReference>
<sequence length="592" mass="64115">MSLKNKVIFVVVAISLLTTLCIGIMMVYSMVNESKRQVETYRATLTQDIEKQLKDQTESAVSVINYVYSLQQNGTLTEEQAKKEAADRVRAMRYDNGAGYFWIDTYDGVNVVLLGRPTEGKSRINSVDPNGTRFIEEMIKNGRKDGGGFTDLMFAKPGEDTPLPKRNYTVAFAPYQWVLGTGVWIDHIDAMVAQQEEEANAALWSGLMKMGAFVLVLQILFIFIGYVFANKIIQPIISVTDRLKVFATGDFRTDSSDDARFDSNDEIGEMRQAMRTLQSSISTMMKKVMETAQQVTDSAGQLNDSASQSAEVSNSVANSMVNVAGNCSEQFTEIETANGQVETLGQHMMNFVNTIQHSSEVVQVTQEKAVAEAKTVDGAVEQMKLIQTSVTQSAAVITELGEESDRIGKIVDTISSIAAQTNLLALNAAIEAARAGEHGRGFAVVADEVRKLAEQSSESAGEIAGLITSIQEKSQKAVAVMQEGVGRVEAGTKVVQDSGASFNEIAEMVRKVVEASQEMDNIVNALNENTKTIGGAIQTVAVKSSSVSSEAESVSAASEELTATMSEIESSSGVLAEMAKDMLKAVENFKMN</sequence>
<dbReference type="SUPFAM" id="SSF58104">
    <property type="entry name" value="Methyl-accepting chemotaxis protein (MCP) signaling domain"/>
    <property type="match status" value="1"/>
</dbReference>
<evidence type="ECO:0000256" key="9">
    <source>
        <dbReference type="SAM" id="Phobius"/>
    </source>
</evidence>
<evidence type="ECO:0000256" key="6">
    <source>
        <dbReference type="ARBA" id="ARBA00023224"/>
    </source>
</evidence>